<dbReference type="Proteomes" id="UP000002640">
    <property type="component" value="Unassembled WGS sequence"/>
</dbReference>
<dbReference type="RefSeq" id="XP_009532870.1">
    <property type="nucleotide sequence ID" value="XM_009534575.1"/>
</dbReference>
<name>G4ZXC1_PHYSP</name>
<dbReference type="AlphaFoldDB" id="G4ZXC1"/>
<reference evidence="1 2" key="1">
    <citation type="journal article" date="2006" name="Science">
        <title>Phytophthora genome sequences uncover evolutionary origins and mechanisms of pathogenesis.</title>
        <authorList>
            <person name="Tyler B.M."/>
            <person name="Tripathy S."/>
            <person name="Zhang X."/>
            <person name="Dehal P."/>
            <person name="Jiang R.H."/>
            <person name="Aerts A."/>
            <person name="Arredondo F.D."/>
            <person name="Baxter L."/>
            <person name="Bensasson D."/>
            <person name="Beynon J.L."/>
            <person name="Chapman J."/>
            <person name="Damasceno C.M."/>
            <person name="Dorrance A.E."/>
            <person name="Dou D."/>
            <person name="Dickerman A.W."/>
            <person name="Dubchak I.L."/>
            <person name="Garbelotto M."/>
            <person name="Gijzen M."/>
            <person name="Gordon S.G."/>
            <person name="Govers F."/>
            <person name="Grunwald N.J."/>
            <person name="Huang W."/>
            <person name="Ivors K.L."/>
            <person name="Jones R.W."/>
            <person name="Kamoun S."/>
            <person name="Krampis K."/>
            <person name="Lamour K.H."/>
            <person name="Lee M.K."/>
            <person name="McDonald W.H."/>
            <person name="Medina M."/>
            <person name="Meijer H.J."/>
            <person name="Nordberg E.K."/>
            <person name="Maclean D.J."/>
            <person name="Ospina-Giraldo M.D."/>
            <person name="Morris P.F."/>
            <person name="Phuntumart V."/>
            <person name="Putnam N.H."/>
            <person name="Rash S."/>
            <person name="Rose J.K."/>
            <person name="Sakihama Y."/>
            <person name="Salamov A.A."/>
            <person name="Savidor A."/>
            <person name="Scheuring C.F."/>
            <person name="Smith B.M."/>
            <person name="Sobral B.W."/>
            <person name="Terry A."/>
            <person name="Torto-Alalibo T.A."/>
            <person name="Win J."/>
            <person name="Xu Z."/>
            <person name="Zhang H."/>
            <person name="Grigoriev I.V."/>
            <person name="Rokhsar D.S."/>
            <person name="Boore J.L."/>
        </authorList>
    </citation>
    <scope>NUCLEOTIDE SEQUENCE [LARGE SCALE GENOMIC DNA]</scope>
    <source>
        <strain evidence="1 2">P6497</strain>
    </source>
</reference>
<accession>G4ZXC1</accession>
<sequence>RQKWLPKYEKELGVRPFSCSGTEVIEALCKFCESFGREDEEDKAQPRAGFVATLGQKKQRKKPSGWKIDTKFNALLESHESKLNEHFGEATTQEIWAQRKKLIHIYKTKTDVRRSIDDASDEPFGDAW</sequence>
<keyword evidence="2" id="KW-1185">Reference proteome</keyword>
<organism evidence="1 2">
    <name type="scientific">Phytophthora sojae (strain P6497)</name>
    <name type="common">Soybean stem and root rot agent</name>
    <name type="synonym">Phytophthora megasperma f. sp. glycines</name>
    <dbReference type="NCBI Taxonomy" id="1094619"/>
    <lineage>
        <taxon>Eukaryota</taxon>
        <taxon>Sar</taxon>
        <taxon>Stramenopiles</taxon>
        <taxon>Oomycota</taxon>
        <taxon>Peronosporomycetes</taxon>
        <taxon>Peronosporales</taxon>
        <taxon>Peronosporaceae</taxon>
        <taxon>Phytophthora</taxon>
    </lineage>
</organism>
<proteinExistence type="predicted"/>
<feature type="non-terminal residue" evidence="1">
    <location>
        <position position="1"/>
    </location>
</feature>
<dbReference type="InParanoid" id="G4ZXC1"/>
<dbReference type="EMBL" id="JH159157">
    <property type="protein sequence ID" value="EGZ12537.1"/>
    <property type="molecule type" value="Genomic_DNA"/>
</dbReference>
<gene>
    <name evidence="1" type="ORF">PHYSODRAFT_446266</name>
</gene>
<evidence type="ECO:0000313" key="1">
    <source>
        <dbReference type="EMBL" id="EGZ12537.1"/>
    </source>
</evidence>
<dbReference type="GeneID" id="20652799"/>
<dbReference type="KEGG" id="psoj:PHYSODRAFT_446266"/>
<evidence type="ECO:0000313" key="2">
    <source>
        <dbReference type="Proteomes" id="UP000002640"/>
    </source>
</evidence>
<feature type="non-terminal residue" evidence="1">
    <location>
        <position position="128"/>
    </location>
</feature>
<dbReference type="OMA" id="ALCKFCE"/>
<protein>
    <submittedName>
        <fullName evidence="1">Uncharacterized protein</fullName>
    </submittedName>
</protein>